<sequence>MNHQSDVTVVRETVIFAVNMKLMEVIITPALHNLENEVKCGQ</sequence>
<gene>
    <name evidence="1" type="ordered locus">SARI_02577</name>
</gene>
<name>A9MMV9_SALAR</name>
<dbReference type="Proteomes" id="UP000002084">
    <property type="component" value="Chromosome"/>
</dbReference>
<protein>
    <submittedName>
        <fullName evidence="1">Uncharacterized protein</fullName>
    </submittedName>
</protein>
<organism evidence="1 2">
    <name type="scientific">Salmonella arizonae (strain ATCC BAA-731 / CDC346-86 / RSK2980)</name>
    <dbReference type="NCBI Taxonomy" id="41514"/>
    <lineage>
        <taxon>Bacteria</taxon>
        <taxon>Pseudomonadati</taxon>
        <taxon>Pseudomonadota</taxon>
        <taxon>Gammaproteobacteria</taxon>
        <taxon>Enterobacterales</taxon>
        <taxon>Enterobacteriaceae</taxon>
        <taxon>Salmonella</taxon>
    </lineage>
</organism>
<dbReference type="HOGENOM" id="CLU_3257479_0_0_6"/>
<proteinExistence type="predicted"/>
<reference evidence="1 2" key="1">
    <citation type="submission" date="2007-11" db="EMBL/GenBank/DDBJ databases">
        <authorList>
            <consortium name="The Salmonella enterica serovar Arizonae Genome Sequencing Project"/>
            <person name="McClelland M."/>
            <person name="Sanderson E.K."/>
            <person name="Porwollik S."/>
            <person name="Spieth J."/>
            <person name="Clifton W.S."/>
            <person name="Fulton R."/>
            <person name="Chunyan W."/>
            <person name="Wollam A."/>
            <person name="Shah N."/>
            <person name="Pepin K."/>
            <person name="Bhonagiri V."/>
            <person name="Nash W."/>
            <person name="Johnson M."/>
            <person name="Thiruvilangam P."/>
            <person name="Wilson R."/>
        </authorList>
    </citation>
    <scope>NUCLEOTIDE SEQUENCE [LARGE SCALE GENOMIC DNA]</scope>
    <source>
        <strain evidence="2">ATCC BAA-731 / CDC346-86 / RSK2980</strain>
    </source>
</reference>
<dbReference type="KEGG" id="ses:SARI_02577"/>
<dbReference type="EMBL" id="CP000880">
    <property type="protein sequence ID" value="ABX22434.1"/>
    <property type="molecule type" value="Genomic_DNA"/>
</dbReference>
<accession>A9MMV9</accession>
<keyword evidence="2" id="KW-1185">Reference proteome</keyword>
<evidence type="ECO:0000313" key="2">
    <source>
        <dbReference type="Proteomes" id="UP000002084"/>
    </source>
</evidence>
<dbReference type="AlphaFoldDB" id="A9MMV9"/>
<evidence type="ECO:0000313" key="1">
    <source>
        <dbReference type="EMBL" id="ABX22434.1"/>
    </source>
</evidence>